<evidence type="ECO:0000256" key="8">
    <source>
        <dbReference type="ARBA" id="ARBA00051231"/>
    </source>
</evidence>
<organism evidence="14 15">
    <name type="scientific">Thermoanaerobaculum aquaticum</name>
    <dbReference type="NCBI Taxonomy" id="1312852"/>
    <lineage>
        <taxon>Bacteria</taxon>
        <taxon>Pseudomonadati</taxon>
        <taxon>Acidobacteriota</taxon>
        <taxon>Thermoanaerobaculia</taxon>
        <taxon>Thermoanaerobaculales</taxon>
        <taxon>Thermoanaerobaculaceae</taxon>
        <taxon>Thermoanaerobaculum</taxon>
    </lineage>
</organism>
<dbReference type="InterPro" id="IPR035807">
    <property type="entry name" value="PDC_E1_N"/>
</dbReference>
<evidence type="ECO:0000256" key="5">
    <source>
        <dbReference type="ARBA" id="ARBA00023002"/>
    </source>
</evidence>
<dbReference type="GO" id="GO:0004739">
    <property type="term" value="F:pyruvate dehydrogenase (acetyl-transferring) activity"/>
    <property type="evidence" value="ECO:0007669"/>
    <property type="project" value="UniProtKB-EC"/>
</dbReference>
<feature type="domain" description="Transketolase N-terminal" evidence="11">
    <location>
        <begin position="85"/>
        <end position="303"/>
    </location>
</feature>
<evidence type="ECO:0000256" key="6">
    <source>
        <dbReference type="ARBA" id="ARBA00023052"/>
    </source>
</evidence>
<dbReference type="InterPro" id="IPR005474">
    <property type="entry name" value="Transketolase_N"/>
</dbReference>
<dbReference type="SUPFAM" id="SSF52922">
    <property type="entry name" value="TK C-terminal domain-like"/>
    <property type="match status" value="1"/>
</dbReference>
<sequence length="888" mass="99754">MIEAYETQFKKQLADLDPQETAEWIEAFDWLAEAKGPLRAAFILRKLLKRARMLGLGIEPIQTPYINTISPEQEPEFPGDEAMEKRIRRIVRWNAMAMVSRANKHYPGIGGHLSTYASAAALYEVGFNHFFRGKNHPGGGDQVFIQGHAAPGIYARAFLEGRLTEANLEAFRRETTGIGLSSYPHPRRMPDFWEFPTVSMGLGPLNAIYQARFNRYLLHRGLKDTSQQRVWCFMGDGEADEPEALGALHVAANEELDNLIFVVNCNLQRLDGPVRGNGKIIQELEAVFRGSGWNVIKVILGREWDELLRRDEHGLLLQRLNETVDGWWQRYHAEGGAFMRQHFFGADPRLLKLVEHLSDRDIKHLKFGGHDYHKLYAAYKLATETHGRPTAILVKTVKGWTLGQEFEGKNPTHQMKKLNVAQLKAFRDVLHLEIPDSALESEDPPYFHPGPNSPEVQYLLERRAALGGPLPSRRVQVLVPELPGEDAFSEFFAGSEREVSTTMAFVRLLRNLLRHKEFGRYVVPVVPDEARTFGMESLFAEVKIYAPKGQLYEPVDHNLLLAYREAKNGQILEEGITEAGAMASTTAAGTAYATHGLPTVPFYIFYSMFGFQRVGDLIWAFGDAMGRGFLLGATAGRTTLQGEGLQHCDGHSHVLFSVMPNVRAYDPAFAYEVAVIIREGLEAMVHRQEDCFYYLTLYNENYPQPPMPAGAEEGIRKGMYLFPSAPEGLPVRVQLFGSGPILREVLRAQELLAERFGVGAEVWSVTSYQQLRQEALECERWNRLHPDQQPRIPYVAQALEGHPGPIVAATDYITAVPDMVARFVGRPMVPLGTDGYGLSDTRQALRRYFQVDAEHVAYAALWQLAQQGLVEPQLLTQASASLGIEVSS</sequence>
<dbReference type="EMBL" id="JMFG01000011">
    <property type="protein sequence ID" value="KDA54189.1"/>
    <property type="molecule type" value="Genomic_DNA"/>
</dbReference>
<dbReference type="Gene3D" id="3.40.50.970">
    <property type="match status" value="2"/>
</dbReference>
<dbReference type="GO" id="GO:0046872">
    <property type="term" value="F:metal ion binding"/>
    <property type="evidence" value="ECO:0007669"/>
    <property type="project" value="UniProtKB-KW"/>
</dbReference>
<evidence type="ECO:0000259" key="13">
    <source>
        <dbReference type="Pfam" id="PF22613"/>
    </source>
</evidence>
<dbReference type="CDD" id="cd02017">
    <property type="entry name" value="TPP_E1_EcPDC_like"/>
    <property type="match status" value="1"/>
</dbReference>
<comment type="caution">
    <text evidence="14">The sequence shown here is derived from an EMBL/GenBank/DDBJ whole genome shotgun (WGS) entry which is preliminary data.</text>
</comment>
<feature type="binding site" evidence="10">
    <location>
        <position position="266"/>
    </location>
    <ligand>
        <name>Mg(2+)</name>
        <dbReference type="ChEBI" id="CHEBI:18420"/>
    </ligand>
</feature>
<feature type="domain" description="Pyruvate dehydrogenase E1 component middle" evidence="12">
    <location>
        <begin position="488"/>
        <end position="705"/>
    </location>
</feature>
<evidence type="ECO:0000256" key="10">
    <source>
        <dbReference type="PIRSR" id="PIRSR000156-1"/>
    </source>
</evidence>
<keyword evidence="5 9" id="KW-0560">Oxidoreductase</keyword>
<dbReference type="FunFam" id="3.40.50.970:FF:000011">
    <property type="entry name" value="Pyruvate dehydrogenase E1 component"/>
    <property type="match status" value="1"/>
</dbReference>
<dbReference type="PANTHER" id="PTHR43825">
    <property type="entry name" value="PYRUVATE DEHYDROGENASE E1 COMPONENT"/>
    <property type="match status" value="1"/>
</dbReference>
<dbReference type="STRING" id="1312852.EG19_01075"/>
<dbReference type="RefSeq" id="WP_038048243.1">
    <property type="nucleotide sequence ID" value="NZ_JMFG01000011.1"/>
</dbReference>
<keyword evidence="10" id="KW-0479">Metal-binding</keyword>
<dbReference type="Pfam" id="PF22613">
    <property type="entry name" value="Transketolase_C_1"/>
    <property type="match status" value="1"/>
</dbReference>
<comment type="function">
    <text evidence="2 9">Component of the pyruvate dehydrogenase (PDH) complex, that catalyzes the overall conversion of pyruvate to acetyl-CoA and CO(2).</text>
</comment>
<keyword evidence="10" id="KW-0460">Magnesium</keyword>
<dbReference type="Pfam" id="PF17831">
    <property type="entry name" value="PDH_E1_M"/>
    <property type="match status" value="1"/>
</dbReference>
<keyword evidence="7 9" id="KW-0670">Pyruvate</keyword>
<dbReference type="InterPro" id="IPR009014">
    <property type="entry name" value="Transketo_C/PFOR_II"/>
</dbReference>
<evidence type="ECO:0000256" key="9">
    <source>
        <dbReference type="PIRNR" id="PIRNR000156"/>
    </source>
</evidence>
<feature type="domain" description="Transketolase-like C-terminal" evidence="13">
    <location>
        <begin position="718"/>
        <end position="852"/>
    </location>
</feature>
<dbReference type="SUPFAM" id="SSF52518">
    <property type="entry name" value="Thiamin diphosphate-binding fold (THDP-binding)"/>
    <property type="match status" value="2"/>
</dbReference>
<dbReference type="InterPro" id="IPR004660">
    <property type="entry name" value="PDH_E1"/>
</dbReference>
<evidence type="ECO:0000313" key="15">
    <source>
        <dbReference type="Proteomes" id="UP000027284"/>
    </source>
</evidence>
<dbReference type="Proteomes" id="UP000027284">
    <property type="component" value="Unassembled WGS sequence"/>
</dbReference>
<evidence type="ECO:0000256" key="1">
    <source>
        <dbReference type="ARBA" id="ARBA00001964"/>
    </source>
</evidence>
<keyword evidence="15" id="KW-1185">Reference proteome</keyword>
<evidence type="ECO:0000313" key="14">
    <source>
        <dbReference type="EMBL" id="KDA54189.1"/>
    </source>
</evidence>
<dbReference type="NCBIfam" id="TIGR00759">
    <property type="entry name" value="aceE"/>
    <property type="match status" value="1"/>
</dbReference>
<dbReference type="PANTHER" id="PTHR43825:SF3">
    <property type="entry name" value="PYRUVATE DEHYDROGENASE E1 COMPONENT"/>
    <property type="match status" value="1"/>
</dbReference>
<comment type="catalytic activity">
    <reaction evidence="8 9">
        <text>N(6)-[(R)-lipoyl]-L-lysyl-[protein] + pyruvate + H(+) = N(6)-[(R)-S(8)-acetyldihydrolipoyl]-L-lysyl-[protein] + CO2</text>
        <dbReference type="Rhea" id="RHEA:19189"/>
        <dbReference type="Rhea" id="RHEA-COMP:10474"/>
        <dbReference type="Rhea" id="RHEA-COMP:10478"/>
        <dbReference type="ChEBI" id="CHEBI:15361"/>
        <dbReference type="ChEBI" id="CHEBI:15378"/>
        <dbReference type="ChEBI" id="CHEBI:16526"/>
        <dbReference type="ChEBI" id="CHEBI:83099"/>
        <dbReference type="ChEBI" id="CHEBI:83111"/>
        <dbReference type="EC" id="1.2.4.1"/>
    </reaction>
</comment>
<feature type="binding site" evidence="10">
    <location>
        <position position="236"/>
    </location>
    <ligand>
        <name>Mg(2+)</name>
        <dbReference type="ChEBI" id="CHEBI:18420"/>
    </ligand>
</feature>
<dbReference type="PIRSF" id="PIRSF000156">
    <property type="entry name" value="Pyruvate_dh_E1"/>
    <property type="match status" value="1"/>
</dbReference>
<dbReference type="InterPro" id="IPR055152">
    <property type="entry name" value="Transketolase-like_C_2"/>
</dbReference>
<evidence type="ECO:0000256" key="4">
    <source>
        <dbReference type="ARBA" id="ARBA00017172"/>
    </source>
</evidence>
<comment type="cofactor">
    <cofactor evidence="1 9">
        <name>thiamine diphosphate</name>
        <dbReference type="ChEBI" id="CHEBI:58937"/>
    </cofactor>
</comment>
<dbReference type="InterPro" id="IPR029061">
    <property type="entry name" value="THDP-binding"/>
</dbReference>
<evidence type="ECO:0000256" key="2">
    <source>
        <dbReference type="ARBA" id="ARBA00003157"/>
    </source>
</evidence>
<dbReference type="InterPro" id="IPR051157">
    <property type="entry name" value="PDH/Transketolase"/>
</dbReference>
<feature type="binding site" evidence="10">
    <location>
        <position position="268"/>
    </location>
    <ligand>
        <name>Mg(2+)</name>
        <dbReference type="ChEBI" id="CHEBI:18420"/>
    </ligand>
</feature>
<evidence type="ECO:0000259" key="11">
    <source>
        <dbReference type="Pfam" id="PF00456"/>
    </source>
</evidence>
<name>A0A062XXN1_9BACT</name>
<dbReference type="Gene3D" id="3.40.50.920">
    <property type="match status" value="1"/>
</dbReference>
<proteinExistence type="predicted"/>
<comment type="cofactor">
    <cofactor evidence="10">
        <name>Mg(2+)</name>
        <dbReference type="ChEBI" id="CHEBI:18420"/>
    </cofactor>
</comment>
<dbReference type="Pfam" id="PF00456">
    <property type="entry name" value="Transketolase_N"/>
    <property type="match status" value="1"/>
</dbReference>
<dbReference type="EC" id="1.2.4.1" evidence="3 9"/>
<dbReference type="AlphaFoldDB" id="A0A062XXN1"/>
<reference evidence="14 15" key="1">
    <citation type="submission" date="2014-04" db="EMBL/GenBank/DDBJ databases">
        <title>The Genome Sequence of Thermoanaerobaculum aquaticum MP-01, The First Cultivated Group 23 Acidobacterium.</title>
        <authorList>
            <person name="Stamps B.W."/>
            <person name="Losey N.A."/>
            <person name="Lawson P.A."/>
            <person name="Stevenson B.S."/>
        </authorList>
    </citation>
    <scope>NUCLEOTIDE SEQUENCE [LARGE SCALE GENOMIC DNA]</scope>
    <source>
        <strain evidence="14 15">MP-01</strain>
    </source>
</reference>
<dbReference type="OrthoDB" id="9759664at2"/>
<evidence type="ECO:0000256" key="7">
    <source>
        <dbReference type="ARBA" id="ARBA00023317"/>
    </source>
</evidence>
<evidence type="ECO:0000256" key="3">
    <source>
        <dbReference type="ARBA" id="ARBA00012281"/>
    </source>
</evidence>
<accession>A0A062XXN1</accession>
<dbReference type="InterPro" id="IPR041621">
    <property type="entry name" value="PDH_E1_M"/>
</dbReference>
<keyword evidence="6 9" id="KW-0786">Thiamine pyrophosphate</keyword>
<evidence type="ECO:0000259" key="12">
    <source>
        <dbReference type="Pfam" id="PF17831"/>
    </source>
</evidence>
<protein>
    <recommendedName>
        <fullName evidence="4 9">Pyruvate dehydrogenase E1 component</fullName>
        <ecNumber evidence="3 9">1.2.4.1</ecNumber>
    </recommendedName>
</protein>
<gene>
    <name evidence="14" type="ORF">EG19_01075</name>
</gene>